<reference evidence="1 2" key="2">
    <citation type="journal article" date="2022" name="Mol. Ecol. Resour.">
        <title>The genomes of chicory, endive, great burdock and yacon provide insights into Asteraceae paleo-polyploidization history and plant inulin production.</title>
        <authorList>
            <person name="Fan W."/>
            <person name="Wang S."/>
            <person name="Wang H."/>
            <person name="Wang A."/>
            <person name="Jiang F."/>
            <person name="Liu H."/>
            <person name="Zhao H."/>
            <person name="Xu D."/>
            <person name="Zhang Y."/>
        </authorList>
    </citation>
    <scope>NUCLEOTIDE SEQUENCE [LARGE SCALE GENOMIC DNA]</scope>
    <source>
        <strain evidence="2">cv. Niubang</strain>
    </source>
</reference>
<organism evidence="1 2">
    <name type="scientific">Arctium lappa</name>
    <name type="common">Greater burdock</name>
    <name type="synonym">Lappa major</name>
    <dbReference type="NCBI Taxonomy" id="4217"/>
    <lineage>
        <taxon>Eukaryota</taxon>
        <taxon>Viridiplantae</taxon>
        <taxon>Streptophyta</taxon>
        <taxon>Embryophyta</taxon>
        <taxon>Tracheophyta</taxon>
        <taxon>Spermatophyta</taxon>
        <taxon>Magnoliopsida</taxon>
        <taxon>eudicotyledons</taxon>
        <taxon>Gunneridae</taxon>
        <taxon>Pentapetalae</taxon>
        <taxon>asterids</taxon>
        <taxon>campanulids</taxon>
        <taxon>Asterales</taxon>
        <taxon>Asteraceae</taxon>
        <taxon>Carduoideae</taxon>
        <taxon>Cardueae</taxon>
        <taxon>Arctiinae</taxon>
        <taxon>Arctium</taxon>
    </lineage>
</organism>
<dbReference type="Proteomes" id="UP001055879">
    <property type="component" value="Linkage Group LG15"/>
</dbReference>
<evidence type="ECO:0000313" key="2">
    <source>
        <dbReference type="Proteomes" id="UP001055879"/>
    </source>
</evidence>
<protein>
    <submittedName>
        <fullName evidence="1">Uncharacterized protein</fullName>
    </submittedName>
</protein>
<evidence type="ECO:0000313" key="1">
    <source>
        <dbReference type="EMBL" id="KAI3672544.1"/>
    </source>
</evidence>
<accession>A0ACB8XR86</accession>
<sequence length="126" mass="14133">MSPTSETWTISTVDHNAYRAGRRKSIRKEGNQERWIEKEIDDGKKETRSVNRKEILLEVKNTKVLDVESGWGQGGKAGNAADADGSEVMKERPPYDRGRVHKTNKMQSGTQDVSVEYPWPRGAAGC</sequence>
<name>A0ACB8XR86_ARCLA</name>
<keyword evidence="2" id="KW-1185">Reference proteome</keyword>
<gene>
    <name evidence="1" type="ORF">L6452_38634</name>
</gene>
<reference evidence="2" key="1">
    <citation type="journal article" date="2022" name="Mol. Ecol. Resour.">
        <title>The genomes of chicory, endive, great burdock and yacon provide insights into Asteraceae palaeo-polyploidization history and plant inulin production.</title>
        <authorList>
            <person name="Fan W."/>
            <person name="Wang S."/>
            <person name="Wang H."/>
            <person name="Wang A."/>
            <person name="Jiang F."/>
            <person name="Liu H."/>
            <person name="Zhao H."/>
            <person name="Xu D."/>
            <person name="Zhang Y."/>
        </authorList>
    </citation>
    <scope>NUCLEOTIDE SEQUENCE [LARGE SCALE GENOMIC DNA]</scope>
    <source>
        <strain evidence="2">cv. Niubang</strain>
    </source>
</reference>
<proteinExistence type="predicted"/>
<dbReference type="EMBL" id="CM042061">
    <property type="protein sequence ID" value="KAI3672544.1"/>
    <property type="molecule type" value="Genomic_DNA"/>
</dbReference>
<comment type="caution">
    <text evidence="1">The sequence shown here is derived from an EMBL/GenBank/DDBJ whole genome shotgun (WGS) entry which is preliminary data.</text>
</comment>